<keyword evidence="4" id="KW-0804">Transcription</keyword>
<dbReference type="GO" id="GO:0003700">
    <property type="term" value="F:DNA-binding transcription factor activity"/>
    <property type="evidence" value="ECO:0007669"/>
    <property type="project" value="InterPro"/>
</dbReference>
<comment type="similarity">
    <text evidence="1">Belongs to the LysR transcriptional regulatory family.</text>
</comment>
<keyword evidence="7" id="KW-1185">Reference proteome</keyword>
<evidence type="ECO:0000313" key="6">
    <source>
        <dbReference type="EMBL" id="TDK60446.1"/>
    </source>
</evidence>
<dbReference type="Gene3D" id="1.10.10.10">
    <property type="entry name" value="Winged helix-like DNA-binding domain superfamily/Winged helix DNA-binding domain"/>
    <property type="match status" value="1"/>
</dbReference>
<accession>A0A4R5VPX7</accession>
<dbReference type="Proteomes" id="UP000294829">
    <property type="component" value="Unassembled WGS sequence"/>
</dbReference>
<evidence type="ECO:0000259" key="5">
    <source>
        <dbReference type="PROSITE" id="PS50931"/>
    </source>
</evidence>
<evidence type="ECO:0000256" key="4">
    <source>
        <dbReference type="ARBA" id="ARBA00023163"/>
    </source>
</evidence>
<dbReference type="SUPFAM" id="SSF53850">
    <property type="entry name" value="Periplasmic binding protein-like II"/>
    <property type="match status" value="1"/>
</dbReference>
<dbReference type="InterPro" id="IPR000847">
    <property type="entry name" value="LysR_HTH_N"/>
</dbReference>
<dbReference type="RefSeq" id="WP_133331180.1">
    <property type="nucleotide sequence ID" value="NZ_SMYL01000017.1"/>
</dbReference>
<dbReference type="InterPro" id="IPR005119">
    <property type="entry name" value="LysR_subst-bd"/>
</dbReference>
<evidence type="ECO:0000313" key="7">
    <source>
        <dbReference type="Proteomes" id="UP000294829"/>
    </source>
</evidence>
<dbReference type="PROSITE" id="PS50931">
    <property type="entry name" value="HTH_LYSR"/>
    <property type="match status" value="1"/>
</dbReference>
<protein>
    <submittedName>
        <fullName evidence="6">LysR family transcriptional regulator</fullName>
    </submittedName>
</protein>
<evidence type="ECO:0000256" key="2">
    <source>
        <dbReference type="ARBA" id="ARBA00023015"/>
    </source>
</evidence>
<evidence type="ECO:0000256" key="1">
    <source>
        <dbReference type="ARBA" id="ARBA00009437"/>
    </source>
</evidence>
<dbReference type="InterPro" id="IPR036388">
    <property type="entry name" value="WH-like_DNA-bd_sf"/>
</dbReference>
<keyword evidence="2" id="KW-0805">Transcription regulation</keyword>
<reference evidence="6 7" key="1">
    <citation type="submission" date="2019-03" db="EMBL/GenBank/DDBJ databases">
        <title>Sapientia aquatica gen. nov., sp. nov., isolated from a crater lake.</title>
        <authorList>
            <person name="Felfoldi T."/>
            <person name="Szabo A."/>
            <person name="Toth E."/>
            <person name="Schumann P."/>
            <person name="Keki Z."/>
            <person name="Marialigeti K."/>
            <person name="Mathe I."/>
        </authorList>
    </citation>
    <scope>NUCLEOTIDE SEQUENCE [LARGE SCALE GENOMIC DNA]</scope>
    <source>
        <strain evidence="6 7">SA-152</strain>
    </source>
</reference>
<dbReference type="AlphaFoldDB" id="A0A4R5VPX7"/>
<dbReference type="InterPro" id="IPR050950">
    <property type="entry name" value="HTH-type_LysR_regulators"/>
</dbReference>
<dbReference type="Pfam" id="PF00126">
    <property type="entry name" value="HTH_1"/>
    <property type="match status" value="1"/>
</dbReference>
<keyword evidence="3" id="KW-0238">DNA-binding</keyword>
<proteinExistence type="inferred from homology"/>
<gene>
    <name evidence="6" type="ORF">E2I14_18150</name>
</gene>
<dbReference type="Gene3D" id="3.40.190.290">
    <property type="match status" value="1"/>
</dbReference>
<dbReference type="PANTHER" id="PTHR30419">
    <property type="entry name" value="HTH-TYPE TRANSCRIPTIONAL REGULATOR YBHD"/>
    <property type="match status" value="1"/>
</dbReference>
<dbReference type="PRINTS" id="PR00039">
    <property type="entry name" value="HTHLYSR"/>
</dbReference>
<dbReference type="InterPro" id="IPR036390">
    <property type="entry name" value="WH_DNA-bd_sf"/>
</dbReference>
<feature type="domain" description="HTH lysR-type" evidence="5">
    <location>
        <begin position="14"/>
        <end position="71"/>
    </location>
</feature>
<evidence type="ECO:0000256" key="3">
    <source>
        <dbReference type="ARBA" id="ARBA00023125"/>
    </source>
</evidence>
<sequence length="310" mass="33740">MRDHLSDRFVRTHLKTSHMVLLVELGRHGSILRAAQAANMTQSSASKRLSELEYVLGVQLFERLARGISPTINGEVMIRRAGAALAEMDSAHQEVMELMSGSRGQVSVGTIITPSTSLVPRALTEFKASHPAVNVSVVVDTSIALLQQLRAGMLDVMIGRIIGADASAELKFVPLQTEQHHLVVRAGHPLTKAGDLTLRQLSQATWILPPRASVLRDRLTSLFVSKGLDTPRAAVETSAMPVIISLLLSSDFLVALPLEPLRHYLEAGLLVQLDVDLDLVMDAYGIVTRKQHRLSTSAQIMVDLLSRASC</sequence>
<dbReference type="GO" id="GO:0003677">
    <property type="term" value="F:DNA binding"/>
    <property type="evidence" value="ECO:0007669"/>
    <property type="project" value="UniProtKB-KW"/>
</dbReference>
<name>A0A4R5VPX7_9BURK</name>
<dbReference type="GO" id="GO:0005829">
    <property type="term" value="C:cytosol"/>
    <property type="evidence" value="ECO:0007669"/>
    <property type="project" value="TreeGrafter"/>
</dbReference>
<dbReference type="EMBL" id="SMYL01000017">
    <property type="protein sequence ID" value="TDK60446.1"/>
    <property type="molecule type" value="Genomic_DNA"/>
</dbReference>
<dbReference type="PANTHER" id="PTHR30419:SF8">
    <property type="entry name" value="NITROGEN ASSIMILATION TRANSCRIPTIONAL ACTIVATOR-RELATED"/>
    <property type="match status" value="1"/>
</dbReference>
<dbReference type="OrthoDB" id="5914299at2"/>
<comment type="caution">
    <text evidence="6">The sequence shown here is derived from an EMBL/GenBank/DDBJ whole genome shotgun (WGS) entry which is preliminary data.</text>
</comment>
<dbReference type="Pfam" id="PF03466">
    <property type="entry name" value="LysR_substrate"/>
    <property type="match status" value="1"/>
</dbReference>
<dbReference type="SUPFAM" id="SSF46785">
    <property type="entry name" value="Winged helix' DNA-binding domain"/>
    <property type="match status" value="1"/>
</dbReference>
<organism evidence="6 7">
    <name type="scientific">Sapientia aquatica</name>
    <dbReference type="NCBI Taxonomy" id="1549640"/>
    <lineage>
        <taxon>Bacteria</taxon>
        <taxon>Pseudomonadati</taxon>
        <taxon>Pseudomonadota</taxon>
        <taxon>Betaproteobacteria</taxon>
        <taxon>Burkholderiales</taxon>
        <taxon>Oxalobacteraceae</taxon>
        <taxon>Sapientia</taxon>
    </lineage>
</organism>